<evidence type="ECO:0000313" key="5">
    <source>
        <dbReference type="EnsemblMetazoa" id="KAF7495610.1"/>
    </source>
</evidence>
<sequence>MLSSMLKEHQANQAKKREEIGLSNIFSSKNTKFNQFSSIEQKRNAAIASSMKFSSELVHNLNEGVAQTYLNQRRLDSEAKQLQSNIEQFSKTTQQWLQLMNNFNESLKQLGDVENWAKCIENDMKEISSILEFVYKPNPNDSLTKLNQ</sequence>
<dbReference type="Proteomes" id="UP000070412">
    <property type="component" value="Unassembled WGS sequence"/>
</dbReference>
<evidence type="ECO:0000313" key="4">
    <source>
        <dbReference type="EMBL" id="KPM06294.1"/>
    </source>
</evidence>
<dbReference type="OrthoDB" id="20018at2759"/>
<proteinExistence type="inferred from homology"/>
<dbReference type="EMBL" id="JXLN01010763">
    <property type="protein sequence ID" value="KPM06294.1"/>
    <property type="molecule type" value="Genomic_DNA"/>
</dbReference>
<reference evidence="5" key="4">
    <citation type="submission" date="2022-06" db="UniProtKB">
        <authorList>
            <consortium name="EnsemblMetazoa"/>
        </authorList>
    </citation>
    <scope>IDENTIFICATION</scope>
</reference>
<evidence type="ECO:0000256" key="2">
    <source>
        <dbReference type="ARBA" id="ARBA00019577"/>
    </source>
</evidence>
<dbReference type="GO" id="GO:0031083">
    <property type="term" value="C:BLOC-1 complex"/>
    <property type="evidence" value="ECO:0007669"/>
    <property type="project" value="InterPro"/>
</dbReference>
<dbReference type="PANTHER" id="PTHR13073:SF0">
    <property type="entry name" value="BIOGENESIS OF LYSOSOME-RELATED ORGANELLES COMPLEX 1 SUBUNIT 1"/>
    <property type="match status" value="1"/>
</dbReference>
<organism evidence="4 7">
    <name type="scientific">Sarcoptes scabiei</name>
    <name type="common">Itch mite</name>
    <name type="synonym">Acarus scabiei</name>
    <dbReference type="NCBI Taxonomy" id="52283"/>
    <lineage>
        <taxon>Eukaryota</taxon>
        <taxon>Metazoa</taxon>
        <taxon>Ecdysozoa</taxon>
        <taxon>Arthropoda</taxon>
        <taxon>Chelicerata</taxon>
        <taxon>Arachnida</taxon>
        <taxon>Acari</taxon>
        <taxon>Acariformes</taxon>
        <taxon>Sarcoptiformes</taxon>
        <taxon>Astigmata</taxon>
        <taxon>Psoroptidia</taxon>
        <taxon>Sarcoptoidea</taxon>
        <taxon>Sarcoptidae</taxon>
        <taxon>Sarcoptinae</taxon>
        <taxon>Sarcoptes</taxon>
    </lineage>
</organism>
<evidence type="ECO:0000313" key="7">
    <source>
        <dbReference type="Proteomes" id="UP000616769"/>
    </source>
</evidence>
<dbReference type="AlphaFoldDB" id="A0A132A5T1"/>
<dbReference type="GO" id="GO:0016197">
    <property type="term" value="P:endosomal transport"/>
    <property type="evidence" value="ECO:0007669"/>
    <property type="project" value="TreeGrafter"/>
</dbReference>
<evidence type="ECO:0000313" key="3">
    <source>
        <dbReference type="EMBL" id="KAF7495610.1"/>
    </source>
</evidence>
<reference evidence="4 7" key="1">
    <citation type="journal article" date="2015" name="Parasit. Vectors">
        <title>Draft genome of the scabies mite.</title>
        <authorList>
            <person name="Rider S.D.Jr."/>
            <person name="Morgan M.S."/>
            <person name="Arlian L.G."/>
        </authorList>
    </citation>
    <scope>NUCLEOTIDE SEQUENCE [LARGE SCALE GENOMIC DNA]</scope>
    <source>
        <strain evidence="4">Arlian Lab</strain>
    </source>
</reference>
<dbReference type="Proteomes" id="UP000616769">
    <property type="component" value="Unassembled WGS sequence"/>
</dbReference>
<name>A0A132A5T1_SARSC</name>
<reference evidence="6" key="2">
    <citation type="journal article" date="2020" name="PLoS Negl. Trop. Dis.">
        <title>High-quality nuclear genome for Sarcoptes scabiei-A critical resource for a neglected parasite.</title>
        <authorList>
            <person name="Korhonen P.K."/>
            <person name="Gasser R.B."/>
            <person name="Ma G."/>
            <person name="Wang T."/>
            <person name="Stroehlein A.J."/>
            <person name="Young N.D."/>
            <person name="Ang C.S."/>
            <person name="Fernando D.D."/>
            <person name="Lu H.C."/>
            <person name="Taylor S."/>
            <person name="Reynolds S.L."/>
            <person name="Mofiz E."/>
            <person name="Najaraj S.H."/>
            <person name="Gowda H."/>
            <person name="Madugundu A."/>
            <person name="Renuse S."/>
            <person name="Holt D."/>
            <person name="Pandey A."/>
            <person name="Papenfuss A.T."/>
            <person name="Fischer K."/>
        </authorList>
    </citation>
    <scope>NUCLEOTIDE SEQUENCE [LARGE SCALE GENOMIC DNA]</scope>
</reference>
<dbReference type="EMBL" id="WVUK01000047">
    <property type="protein sequence ID" value="KAF7495610.1"/>
    <property type="molecule type" value="Genomic_DNA"/>
</dbReference>
<protein>
    <recommendedName>
        <fullName evidence="2">Biogenesis of lysosome-related organelles complex 1 subunit 1</fullName>
    </recommendedName>
</protein>
<accession>A0A132A5T1</accession>
<dbReference type="InterPro" id="IPR009395">
    <property type="entry name" value="BLOC1S1"/>
</dbReference>
<gene>
    <name evidence="4" type="ORF">QR98_0047680</name>
    <name evidence="3" type="ORF">SSS_7464</name>
</gene>
<dbReference type="Pfam" id="PF06320">
    <property type="entry name" value="GCN5L1"/>
    <property type="match status" value="1"/>
</dbReference>
<reference evidence="3" key="3">
    <citation type="submission" date="2020-01" db="EMBL/GenBank/DDBJ databases">
        <authorList>
            <person name="Korhonen P.K.K."/>
            <person name="Guangxu M.G."/>
            <person name="Wang T.W."/>
            <person name="Stroehlein A.J.S."/>
            <person name="Young N.D."/>
            <person name="Ang C.-S.A."/>
            <person name="Fernando D.W.F."/>
            <person name="Lu H.L."/>
            <person name="Taylor S.T."/>
            <person name="Ehtesham M.E.M."/>
            <person name="Najaraj S.H.N."/>
            <person name="Harsha G.H.G."/>
            <person name="Madugundu A.M."/>
            <person name="Renuse S.R."/>
            <person name="Holt D.H."/>
            <person name="Pandey A.P."/>
            <person name="Papenfuss A.P."/>
            <person name="Gasser R.B.G."/>
            <person name="Fischer K.F."/>
        </authorList>
    </citation>
    <scope>NUCLEOTIDE SEQUENCE</scope>
    <source>
        <strain evidence="3">SSS_KF_BRIS2020</strain>
    </source>
</reference>
<dbReference type="EnsemblMetazoa" id="SSS_7464s_mrna">
    <property type="protein sequence ID" value="KAF7495610.1"/>
    <property type="gene ID" value="SSS_7464"/>
</dbReference>
<evidence type="ECO:0000256" key="1">
    <source>
        <dbReference type="ARBA" id="ARBA00007133"/>
    </source>
</evidence>
<keyword evidence="6" id="KW-1185">Reference proteome</keyword>
<evidence type="ECO:0000313" key="6">
    <source>
        <dbReference type="Proteomes" id="UP000070412"/>
    </source>
</evidence>
<comment type="similarity">
    <text evidence="1">Belongs to the BLOC1S1 family.</text>
</comment>
<dbReference type="PANTHER" id="PTHR13073">
    <property type="entry name" value="BLOC-1 COMPLEX SUBUNIT 1"/>
    <property type="match status" value="1"/>
</dbReference>
<dbReference type="VEuPathDB" id="VectorBase:SSCA003362"/>